<dbReference type="SUPFAM" id="SSF52540">
    <property type="entry name" value="P-loop containing nucleoside triphosphate hydrolases"/>
    <property type="match status" value="1"/>
</dbReference>
<evidence type="ECO:0000256" key="5">
    <source>
        <dbReference type="ARBA" id="ARBA00022741"/>
    </source>
</evidence>
<evidence type="ECO:0000256" key="1">
    <source>
        <dbReference type="ARBA" id="ARBA00004761"/>
    </source>
</evidence>
<dbReference type="Proteomes" id="UP001150259">
    <property type="component" value="Unassembled WGS sequence"/>
</dbReference>
<dbReference type="PANTHER" id="PTHR43442:SF3">
    <property type="entry name" value="GLUCONOKINASE-RELATED"/>
    <property type="match status" value="1"/>
</dbReference>
<reference evidence="9 10" key="1">
    <citation type="submission" date="2022-11" db="EMBL/GenBank/DDBJ databases">
        <title>Anaerobic phenanthrene biodegradation by a DNRA strain PheN6.</title>
        <authorList>
            <person name="Zhang Z."/>
        </authorList>
    </citation>
    <scope>NUCLEOTIDE SEQUENCE [LARGE SCALE GENOMIC DNA]</scope>
    <source>
        <strain evidence="9 10">PheN6</strain>
    </source>
</reference>
<keyword evidence="6" id="KW-0418">Kinase</keyword>
<gene>
    <name evidence="9" type="ORF">OO014_17840</name>
</gene>
<protein>
    <recommendedName>
        <fullName evidence="3">gluconokinase</fullName>
        <ecNumber evidence="3">2.7.1.12</ecNumber>
    </recommendedName>
</protein>
<evidence type="ECO:0000256" key="2">
    <source>
        <dbReference type="ARBA" id="ARBA00008420"/>
    </source>
</evidence>
<feature type="non-terminal residue" evidence="9">
    <location>
        <position position="84"/>
    </location>
</feature>
<evidence type="ECO:0000256" key="8">
    <source>
        <dbReference type="ARBA" id="ARBA00048090"/>
    </source>
</evidence>
<keyword evidence="7" id="KW-0067">ATP-binding</keyword>
<sequence length="84" mass="8921">MATIEPAQVPLPRHVVLMGVSGNGKSTTGAWLANELGRVFIEGDDFHPPDNIAKMSSGIPLDDDDRRPWLGALATEVARLEAAG</sequence>
<evidence type="ECO:0000313" key="9">
    <source>
        <dbReference type="EMBL" id="MDC5699115.1"/>
    </source>
</evidence>
<dbReference type="CDD" id="cd02021">
    <property type="entry name" value="GntK"/>
    <property type="match status" value="1"/>
</dbReference>
<keyword evidence="5" id="KW-0547">Nucleotide-binding</keyword>
<comment type="caution">
    <text evidence="9">The sequence shown here is derived from an EMBL/GenBank/DDBJ whole genome shotgun (WGS) entry which is preliminary data.</text>
</comment>
<name>A0ABT5GML4_9MICO</name>
<dbReference type="EC" id="2.7.1.12" evidence="3"/>
<evidence type="ECO:0000256" key="7">
    <source>
        <dbReference type="ARBA" id="ARBA00022840"/>
    </source>
</evidence>
<evidence type="ECO:0000313" key="10">
    <source>
        <dbReference type="Proteomes" id="UP001150259"/>
    </source>
</evidence>
<evidence type="ECO:0000256" key="4">
    <source>
        <dbReference type="ARBA" id="ARBA00022679"/>
    </source>
</evidence>
<dbReference type="Gene3D" id="3.40.50.300">
    <property type="entry name" value="P-loop containing nucleotide triphosphate hydrolases"/>
    <property type="match status" value="1"/>
</dbReference>
<proteinExistence type="inferred from homology"/>
<comment type="catalytic activity">
    <reaction evidence="8">
        <text>D-gluconate + ATP = 6-phospho-D-gluconate + ADP + H(+)</text>
        <dbReference type="Rhea" id="RHEA:19433"/>
        <dbReference type="ChEBI" id="CHEBI:15378"/>
        <dbReference type="ChEBI" id="CHEBI:18391"/>
        <dbReference type="ChEBI" id="CHEBI:30616"/>
        <dbReference type="ChEBI" id="CHEBI:58759"/>
        <dbReference type="ChEBI" id="CHEBI:456216"/>
        <dbReference type="EC" id="2.7.1.12"/>
    </reaction>
</comment>
<accession>A0ABT5GML4</accession>
<keyword evidence="10" id="KW-1185">Reference proteome</keyword>
<keyword evidence="4" id="KW-0808">Transferase</keyword>
<comment type="pathway">
    <text evidence="1">Carbohydrate acid metabolism.</text>
</comment>
<dbReference type="PANTHER" id="PTHR43442">
    <property type="entry name" value="GLUCONOKINASE-RELATED"/>
    <property type="match status" value="1"/>
</dbReference>
<dbReference type="InterPro" id="IPR006001">
    <property type="entry name" value="Therm_gnt_kin"/>
</dbReference>
<dbReference type="EMBL" id="JAPFQL010000108">
    <property type="protein sequence ID" value="MDC5699115.1"/>
    <property type="molecule type" value="Genomic_DNA"/>
</dbReference>
<evidence type="ECO:0000256" key="3">
    <source>
        <dbReference type="ARBA" id="ARBA00012054"/>
    </source>
</evidence>
<dbReference type="InterPro" id="IPR027417">
    <property type="entry name" value="P-loop_NTPase"/>
</dbReference>
<organism evidence="9 10">
    <name type="scientific">Intrasporangium calvum</name>
    <dbReference type="NCBI Taxonomy" id="53358"/>
    <lineage>
        <taxon>Bacteria</taxon>
        <taxon>Bacillati</taxon>
        <taxon>Actinomycetota</taxon>
        <taxon>Actinomycetes</taxon>
        <taxon>Micrococcales</taxon>
        <taxon>Intrasporangiaceae</taxon>
        <taxon>Intrasporangium</taxon>
    </lineage>
</organism>
<comment type="similarity">
    <text evidence="2">Belongs to the gluconokinase GntK/GntV family.</text>
</comment>
<evidence type="ECO:0000256" key="6">
    <source>
        <dbReference type="ARBA" id="ARBA00022777"/>
    </source>
</evidence>